<name>A0A662DCF7_UNCAE</name>
<dbReference type="SUPFAM" id="SSF46955">
    <property type="entry name" value="Putative DNA-binding domain"/>
    <property type="match status" value="1"/>
</dbReference>
<protein>
    <recommendedName>
        <fullName evidence="1">Helix-turn-helix domain-containing protein</fullName>
    </recommendedName>
</protein>
<accession>A0A662DCF7</accession>
<sequence length="55" mass="6679">MLNFLTPEEIAERLKIHPGTVREWLRQSKLKGIKVGKLWRVEEEEFKRFLKEGKR</sequence>
<gene>
    <name evidence="2" type="ORF">DRJ04_04370</name>
</gene>
<dbReference type="Proteomes" id="UP000280417">
    <property type="component" value="Unassembled WGS sequence"/>
</dbReference>
<feature type="domain" description="Helix-turn-helix" evidence="1">
    <location>
        <begin position="4"/>
        <end position="53"/>
    </location>
</feature>
<dbReference type="InterPro" id="IPR010093">
    <property type="entry name" value="SinI_DNA-bd"/>
</dbReference>
<proteinExistence type="predicted"/>
<evidence type="ECO:0000313" key="3">
    <source>
        <dbReference type="Proteomes" id="UP000280417"/>
    </source>
</evidence>
<dbReference type="Pfam" id="PF12728">
    <property type="entry name" value="HTH_17"/>
    <property type="match status" value="1"/>
</dbReference>
<dbReference type="AlphaFoldDB" id="A0A662DCF7"/>
<evidence type="ECO:0000313" key="2">
    <source>
        <dbReference type="EMBL" id="RLE13420.1"/>
    </source>
</evidence>
<organism evidence="2 3">
    <name type="scientific">Aerophobetes bacterium</name>
    <dbReference type="NCBI Taxonomy" id="2030807"/>
    <lineage>
        <taxon>Bacteria</taxon>
        <taxon>Candidatus Aerophobota</taxon>
    </lineage>
</organism>
<comment type="caution">
    <text evidence="2">The sequence shown here is derived from an EMBL/GenBank/DDBJ whole genome shotgun (WGS) entry which is preliminary data.</text>
</comment>
<dbReference type="InterPro" id="IPR009061">
    <property type="entry name" value="DNA-bd_dom_put_sf"/>
</dbReference>
<reference evidence="2 3" key="1">
    <citation type="submission" date="2018-06" db="EMBL/GenBank/DDBJ databases">
        <title>Extensive metabolic versatility and redundancy in microbially diverse, dynamic hydrothermal sediments.</title>
        <authorList>
            <person name="Dombrowski N."/>
            <person name="Teske A."/>
            <person name="Baker B.J."/>
        </authorList>
    </citation>
    <scope>NUCLEOTIDE SEQUENCE [LARGE SCALE GENOMIC DNA]</scope>
    <source>
        <strain evidence="2">B3_G15</strain>
    </source>
</reference>
<dbReference type="EMBL" id="QMQA01000097">
    <property type="protein sequence ID" value="RLE13420.1"/>
    <property type="molecule type" value="Genomic_DNA"/>
</dbReference>
<dbReference type="NCBIfam" id="TIGR01764">
    <property type="entry name" value="excise"/>
    <property type="match status" value="1"/>
</dbReference>
<evidence type="ECO:0000259" key="1">
    <source>
        <dbReference type="Pfam" id="PF12728"/>
    </source>
</evidence>
<dbReference type="InterPro" id="IPR041657">
    <property type="entry name" value="HTH_17"/>
</dbReference>
<dbReference type="GO" id="GO:0003677">
    <property type="term" value="F:DNA binding"/>
    <property type="evidence" value="ECO:0007669"/>
    <property type="project" value="InterPro"/>
</dbReference>